<name>A0A1F5LKZ0_PENAI</name>
<feature type="compositionally biased region" description="Basic and acidic residues" evidence="1">
    <location>
        <begin position="11"/>
        <end position="22"/>
    </location>
</feature>
<dbReference type="GeneID" id="34575752"/>
<dbReference type="AlphaFoldDB" id="A0A1F5LKZ0"/>
<evidence type="ECO:0000313" key="2">
    <source>
        <dbReference type="EMBL" id="OGE53873.1"/>
    </source>
</evidence>
<sequence>MPTRLTTISTAEDHIPDSQAHETRDPIVEEFQEQGSPIPLLSHGWDGADPSHHYRKSPMYRGVVETLREEASALNEMPRALRMTARRKADRMRIHPHKPGLLLYREKNGVWTPCLVESEIEAALSGFHDDHGHFSAAFDPESNPAGPHRRIQEFEPMNMIGMDFLGPIQPTCETGARYILVVIDYFSRFVWTATCSRANDDLVASTLKKACYAKPRSIRRWSQVLREASPSMNTRLVRVHGYTPAELLLGFNPRTRLYDTGIIYLATLEEWQSSDPAPEHLLRLYNMYRGERRQAGSEAVALANALALEK</sequence>
<proteinExistence type="predicted"/>
<evidence type="ECO:0008006" key="4">
    <source>
        <dbReference type="Google" id="ProtNLM"/>
    </source>
</evidence>
<feature type="compositionally biased region" description="Polar residues" evidence="1">
    <location>
        <begin position="1"/>
        <end position="10"/>
    </location>
</feature>
<comment type="caution">
    <text evidence="2">The sequence shown here is derived from an EMBL/GenBank/DDBJ whole genome shotgun (WGS) entry which is preliminary data.</text>
</comment>
<dbReference type="OrthoDB" id="5428238at2759"/>
<feature type="region of interest" description="Disordered" evidence="1">
    <location>
        <begin position="1"/>
        <end position="22"/>
    </location>
</feature>
<protein>
    <recommendedName>
        <fullName evidence="4">Integrase catalytic domain-containing protein</fullName>
    </recommendedName>
</protein>
<dbReference type="SUPFAM" id="SSF53098">
    <property type="entry name" value="Ribonuclease H-like"/>
    <property type="match status" value="1"/>
</dbReference>
<reference evidence="2 3" key="1">
    <citation type="journal article" date="2016" name="Sci. Rep.">
        <title>Penicillium arizonense, a new, genome sequenced fungal species, reveals a high chemical diversity in secreted metabolites.</title>
        <authorList>
            <person name="Grijseels S."/>
            <person name="Nielsen J.C."/>
            <person name="Randelovic M."/>
            <person name="Nielsen J."/>
            <person name="Nielsen K.F."/>
            <person name="Workman M."/>
            <person name="Frisvad J.C."/>
        </authorList>
    </citation>
    <scope>NUCLEOTIDE SEQUENCE [LARGE SCALE GENOMIC DNA]</scope>
    <source>
        <strain evidence="2 3">CBS 141311</strain>
    </source>
</reference>
<dbReference type="RefSeq" id="XP_022489310.1">
    <property type="nucleotide sequence ID" value="XM_022631018.1"/>
</dbReference>
<evidence type="ECO:0000256" key="1">
    <source>
        <dbReference type="SAM" id="MobiDB-lite"/>
    </source>
</evidence>
<organism evidence="2 3">
    <name type="scientific">Penicillium arizonense</name>
    <dbReference type="NCBI Taxonomy" id="1835702"/>
    <lineage>
        <taxon>Eukaryota</taxon>
        <taxon>Fungi</taxon>
        <taxon>Dikarya</taxon>
        <taxon>Ascomycota</taxon>
        <taxon>Pezizomycotina</taxon>
        <taxon>Eurotiomycetes</taxon>
        <taxon>Eurotiomycetidae</taxon>
        <taxon>Eurotiales</taxon>
        <taxon>Aspergillaceae</taxon>
        <taxon>Penicillium</taxon>
    </lineage>
</organism>
<accession>A0A1F5LKZ0</accession>
<gene>
    <name evidence="2" type="ORF">PENARI_c007G07174</name>
</gene>
<evidence type="ECO:0000313" key="3">
    <source>
        <dbReference type="Proteomes" id="UP000177622"/>
    </source>
</evidence>
<dbReference type="InterPro" id="IPR036397">
    <property type="entry name" value="RNaseH_sf"/>
</dbReference>
<dbReference type="Gene3D" id="3.30.420.10">
    <property type="entry name" value="Ribonuclease H-like superfamily/Ribonuclease H"/>
    <property type="match status" value="1"/>
</dbReference>
<dbReference type="GO" id="GO:0003676">
    <property type="term" value="F:nucleic acid binding"/>
    <property type="evidence" value="ECO:0007669"/>
    <property type="project" value="InterPro"/>
</dbReference>
<dbReference type="EMBL" id="LXJU01000007">
    <property type="protein sequence ID" value="OGE53873.1"/>
    <property type="molecule type" value="Genomic_DNA"/>
</dbReference>
<dbReference type="InterPro" id="IPR012337">
    <property type="entry name" value="RNaseH-like_sf"/>
</dbReference>
<dbReference type="Proteomes" id="UP000177622">
    <property type="component" value="Unassembled WGS sequence"/>
</dbReference>
<keyword evidence="3" id="KW-1185">Reference proteome</keyword>